<dbReference type="InterPro" id="IPR016162">
    <property type="entry name" value="Ald_DH_N"/>
</dbReference>
<keyword evidence="2 4" id="KW-0560">Oxidoreductase</keyword>
<dbReference type="RefSeq" id="XP_004029872.1">
    <property type="nucleotide sequence ID" value="XM_004029824.1"/>
</dbReference>
<dbReference type="GO" id="GO:0004029">
    <property type="term" value="F:aldehyde dehydrogenase (NAD+) activity"/>
    <property type="evidence" value="ECO:0007669"/>
    <property type="project" value="TreeGrafter"/>
</dbReference>
<organism evidence="6 7">
    <name type="scientific">Ichthyophthirius multifiliis</name>
    <name type="common">White spot disease agent</name>
    <name type="synonym">Ich</name>
    <dbReference type="NCBI Taxonomy" id="5932"/>
    <lineage>
        <taxon>Eukaryota</taxon>
        <taxon>Sar</taxon>
        <taxon>Alveolata</taxon>
        <taxon>Ciliophora</taxon>
        <taxon>Intramacronucleata</taxon>
        <taxon>Oligohymenophorea</taxon>
        <taxon>Hymenostomatida</taxon>
        <taxon>Ophryoglenina</taxon>
        <taxon>Ichthyophthirius</taxon>
    </lineage>
</organism>
<dbReference type="InterPro" id="IPR012394">
    <property type="entry name" value="Aldehyde_DH_NAD(P)"/>
</dbReference>
<dbReference type="PROSITE" id="PS00070">
    <property type="entry name" value="ALDEHYDE_DEHYDR_CYS"/>
    <property type="match status" value="1"/>
</dbReference>
<dbReference type="eggNOG" id="KOG2456">
    <property type="taxonomic scope" value="Eukaryota"/>
</dbReference>
<dbReference type="SUPFAM" id="SSF53720">
    <property type="entry name" value="ALDH-like"/>
    <property type="match status" value="1"/>
</dbReference>
<dbReference type="PANTHER" id="PTHR43570">
    <property type="entry name" value="ALDEHYDE DEHYDROGENASE"/>
    <property type="match status" value="1"/>
</dbReference>
<feature type="active site" evidence="3">
    <location>
        <position position="157"/>
    </location>
</feature>
<name>G0R1M6_ICHMU</name>
<feature type="domain" description="Aldehyde dehydrogenase" evidence="5">
    <location>
        <begin position="43"/>
        <end position="259"/>
    </location>
</feature>
<dbReference type="Proteomes" id="UP000008983">
    <property type="component" value="Unassembled WGS sequence"/>
</dbReference>
<dbReference type="EMBL" id="GL984223">
    <property type="protein sequence ID" value="EGR28636.1"/>
    <property type="molecule type" value="Genomic_DNA"/>
</dbReference>
<dbReference type="Gene3D" id="3.40.309.10">
    <property type="entry name" value="Aldehyde Dehydrogenase, Chain A, domain 2"/>
    <property type="match status" value="1"/>
</dbReference>
<dbReference type="OrthoDB" id="440325at2759"/>
<dbReference type="GO" id="GO:0006081">
    <property type="term" value="P:aldehyde metabolic process"/>
    <property type="evidence" value="ECO:0007669"/>
    <property type="project" value="InterPro"/>
</dbReference>
<evidence type="ECO:0000256" key="2">
    <source>
        <dbReference type="ARBA" id="ARBA00023002"/>
    </source>
</evidence>
<dbReference type="InterPro" id="IPR016160">
    <property type="entry name" value="Ald_DH_CS_CYS"/>
</dbReference>
<dbReference type="GO" id="GO:0005737">
    <property type="term" value="C:cytoplasm"/>
    <property type="evidence" value="ECO:0007669"/>
    <property type="project" value="TreeGrafter"/>
</dbReference>
<evidence type="ECO:0000256" key="1">
    <source>
        <dbReference type="ARBA" id="ARBA00009986"/>
    </source>
</evidence>
<proteinExistence type="inferred from homology"/>
<evidence type="ECO:0000256" key="3">
    <source>
        <dbReference type="PROSITE-ProRule" id="PRU10007"/>
    </source>
</evidence>
<gene>
    <name evidence="6" type="ORF">IMG5_171470</name>
</gene>
<evidence type="ECO:0000259" key="5">
    <source>
        <dbReference type="Pfam" id="PF00171"/>
    </source>
</evidence>
<evidence type="ECO:0000313" key="6">
    <source>
        <dbReference type="EMBL" id="EGR28636.1"/>
    </source>
</evidence>
<dbReference type="InterPro" id="IPR029510">
    <property type="entry name" value="Ald_DH_CS_GLU"/>
</dbReference>
<dbReference type="InterPro" id="IPR016161">
    <property type="entry name" value="Ald_DH/histidinol_DH"/>
</dbReference>
<dbReference type="PANTHER" id="PTHR43570:SF16">
    <property type="entry name" value="ALDEHYDE DEHYDROGENASE TYPE III, ISOFORM Q"/>
    <property type="match status" value="1"/>
</dbReference>
<evidence type="ECO:0000313" key="7">
    <source>
        <dbReference type="Proteomes" id="UP000008983"/>
    </source>
</evidence>
<dbReference type="Pfam" id="PF00171">
    <property type="entry name" value="Aldedh"/>
    <property type="match status" value="1"/>
</dbReference>
<dbReference type="STRING" id="857967.G0R1M6"/>
<keyword evidence="7" id="KW-1185">Reference proteome</keyword>
<dbReference type="OMA" id="HIQYITS"/>
<reference evidence="6 7" key="1">
    <citation type="submission" date="2011-07" db="EMBL/GenBank/DDBJ databases">
        <authorList>
            <person name="Coyne R."/>
            <person name="Brami D."/>
            <person name="Johnson J."/>
            <person name="Hostetler J."/>
            <person name="Hannick L."/>
            <person name="Clark T."/>
            <person name="Cassidy-Hanley D."/>
            <person name="Inman J."/>
        </authorList>
    </citation>
    <scope>NUCLEOTIDE SEQUENCE [LARGE SCALE GENOMIC DNA]</scope>
    <source>
        <strain evidence="6 7">G5</strain>
    </source>
</reference>
<dbReference type="InParanoid" id="G0R1M6"/>
<sequence length="261" mass="29460">MNEFNSFLYQYNLTKLEIEECLQNINNWVLSRPLDTTLLSGPGKTYIKPEPYGVVLIMGAWNYPLYTCLPYFAQALCAGNTILLKPSELSENTSKTIKKLIEKYTDQECYKCIEGDYLLSSKLTCLKWDLIMFTGSPEKGKLVSKAAAENLVPCILELGGKNPTIVDQDANLESAALRIIQGKFINCGQTCIAADYVFVHESVKEVLMKKFGEKLKSFFGDNALMSDDYSRILSVQHTQRLVQMIKIEDHQGEIVYGGQYD</sequence>
<accession>G0R1M6</accession>
<dbReference type="InterPro" id="IPR016163">
    <property type="entry name" value="Ald_DH_C"/>
</dbReference>
<comment type="similarity">
    <text evidence="1 4">Belongs to the aldehyde dehydrogenase family.</text>
</comment>
<dbReference type="GeneID" id="14904719"/>
<dbReference type="InterPro" id="IPR015590">
    <property type="entry name" value="Aldehyde_DH_dom"/>
</dbReference>
<dbReference type="AlphaFoldDB" id="G0R1M6"/>
<feature type="non-terminal residue" evidence="6">
    <location>
        <position position="261"/>
    </location>
</feature>
<evidence type="ECO:0000256" key="4">
    <source>
        <dbReference type="RuleBase" id="RU003345"/>
    </source>
</evidence>
<dbReference type="Gene3D" id="3.40.605.10">
    <property type="entry name" value="Aldehyde Dehydrogenase, Chain A, domain 1"/>
    <property type="match status" value="1"/>
</dbReference>
<protein>
    <recommendedName>
        <fullName evidence="5">Aldehyde dehydrogenase domain-containing protein</fullName>
    </recommendedName>
</protein>
<dbReference type="PROSITE" id="PS00687">
    <property type="entry name" value="ALDEHYDE_DEHYDR_GLU"/>
    <property type="match status" value="1"/>
</dbReference>